<accession>A0A8S3X381</accession>
<sequence length="169" mass="19878">MYYIILLSVSVIMTEALPLEEYLGNNTDKFKEPQDFERDLEFVSYVENFKQLMAAYVNSEYKYLTTSEKERVNTILEDFFHNLSKDLKEVITLQNENNVNHGGFKEIIKDGESDEIFEKIEQKVISELPDVNDETSNEIVNKLRKNLLLTRQQLDQVIDESKKRQLENS</sequence>
<keyword evidence="3" id="KW-1185">Reference proteome</keyword>
<feature type="signal peptide" evidence="1">
    <location>
        <begin position="1"/>
        <end position="16"/>
    </location>
</feature>
<reference evidence="2" key="1">
    <citation type="submission" date="2021-04" db="EMBL/GenBank/DDBJ databases">
        <authorList>
            <person name="Tunstrom K."/>
        </authorList>
    </citation>
    <scope>NUCLEOTIDE SEQUENCE</scope>
</reference>
<organism evidence="2 3">
    <name type="scientific">Parnassius apollo</name>
    <name type="common">Apollo butterfly</name>
    <name type="synonym">Papilio apollo</name>
    <dbReference type="NCBI Taxonomy" id="110799"/>
    <lineage>
        <taxon>Eukaryota</taxon>
        <taxon>Metazoa</taxon>
        <taxon>Ecdysozoa</taxon>
        <taxon>Arthropoda</taxon>
        <taxon>Hexapoda</taxon>
        <taxon>Insecta</taxon>
        <taxon>Pterygota</taxon>
        <taxon>Neoptera</taxon>
        <taxon>Endopterygota</taxon>
        <taxon>Lepidoptera</taxon>
        <taxon>Glossata</taxon>
        <taxon>Ditrysia</taxon>
        <taxon>Papilionoidea</taxon>
        <taxon>Papilionidae</taxon>
        <taxon>Parnassiinae</taxon>
        <taxon>Parnassini</taxon>
        <taxon>Parnassius</taxon>
        <taxon>Parnassius</taxon>
    </lineage>
</organism>
<comment type="caution">
    <text evidence="2">The sequence shown here is derived from an EMBL/GenBank/DDBJ whole genome shotgun (WGS) entry which is preliminary data.</text>
</comment>
<protein>
    <submittedName>
        <fullName evidence="2">(apollo) hypothetical protein</fullName>
    </submittedName>
</protein>
<dbReference type="AlphaFoldDB" id="A0A8S3X381"/>
<dbReference type="Proteomes" id="UP000691718">
    <property type="component" value="Unassembled WGS sequence"/>
</dbReference>
<dbReference type="EMBL" id="CAJQZP010000945">
    <property type="protein sequence ID" value="CAG4999878.1"/>
    <property type="molecule type" value="Genomic_DNA"/>
</dbReference>
<keyword evidence="1" id="KW-0732">Signal</keyword>
<evidence type="ECO:0000256" key="1">
    <source>
        <dbReference type="SAM" id="SignalP"/>
    </source>
</evidence>
<gene>
    <name evidence="2" type="ORF">PAPOLLO_LOCUS13599</name>
</gene>
<name>A0A8S3X381_PARAO</name>
<evidence type="ECO:0000313" key="2">
    <source>
        <dbReference type="EMBL" id="CAG4999878.1"/>
    </source>
</evidence>
<proteinExistence type="predicted"/>
<feature type="chain" id="PRO_5035876504" evidence="1">
    <location>
        <begin position="17"/>
        <end position="169"/>
    </location>
</feature>
<evidence type="ECO:0000313" key="3">
    <source>
        <dbReference type="Proteomes" id="UP000691718"/>
    </source>
</evidence>
<dbReference type="OrthoDB" id="7434675at2759"/>